<protein>
    <submittedName>
        <fullName evidence="1">Uncharacterized protein</fullName>
    </submittedName>
</protein>
<dbReference type="AlphaFoldDB" id="A0A172U327"/>
<dbReference type="Proteomes" id="UP000077177">
    <property type="component" value="Chromosome"/>
</dbReference>
<reference evidence="1 2" key="2">
    <citation type="journal article" date="2016" name="Int. J. Syst. Evol. Microbiol.">
        <title>Flavisolibacter tropicus sp. nov., isolated from tropical soil.</title>
        <authorList>
            <person name="Lee J.J."/>
            <person name="Kang M.S."/>
            <person name="Kim G.S."/>
            <person name="Lee C.S."/>
            <person name="Lim S."/>
            <person name="Lee J."/>
            <person name="Roh S.H."/>
            <person name="Kang H."/>
            <person name="Ha J.M."/>
            <person name="Bae S."/>
            <person name="Jung H.Y."/>
            <person name="Kim M.K."/>
        </authorList>
    </citation>
    <scope>NUCLEOTIDE SEQUENCE [LARGE SCALE GENOMIC DNA]</scope>
    <source>
        <strain evidence="1 2">LCS9</strain>
    </source>
</reference>
<name>A0A172U327_9BACT</name>
<sequence length="143" mass="16236">MVSDYSGLSSQTTWELQQARAATARYRNIENAIKDGYSNINVVVENMGHHYMKSEYVDGAFDPRKPEILVYDPDEEGNFELVAVEYAVPLNLPRPEGFTGSADVWDGNAGFQLWLLHAWVWAYNPNGVFNPLNPNVHLHDEHN</sequence>
<gene>
    <name evidence="1" type="ORF">SY85_11265</name>
</gene>
<dbReference type="EMBL" id="CP011390">
    <property type="protein sequence ID" value="ANE53433.1"/>
    <property type="molecule type" value="Genomic_DNA"/>
</dbReference>
<keyword evidence="2" id="KW-1185">Reference proteome</keyword>
<accession>A0A172U327</accession>
<evidence type="ECO:0000313" key="1">
    <source>
        <dbReference type="EMBL" id="ANE53433.1"/>
    </source>
</evidence>
<evidence type="ECO:0000313" key="2">
    <source>
        <dbReference type="Proteomes" id="UP000077177"/>
    </source>
</evidence>
<dbReference type="STRING" id="1492898.SY85_11265"/>
<proteinExistence type="predicted"/>
<organism evidence="1 2">
    <name type="scientific">Flavisolibacter tropicus</name>
    <dbReference type="NCBI Taxonomy" id="1492898"/>
    <lineage>
        <taxon>Bacteria</taxon>
        <taxon>Pseudomonadati</taxon>
        <taxon>Bacteroidota</taxon>
        <taxon>Chitinophagia</taxon>
        <taxon>Chitinophagales</taxon>
        <taxon>Chitinophagaceae</taxon>
        <taxon>Flavisolibacter</taxon>
    </lineage>
</organism>
<dbReference type="KEGG" id="fla:SY85_11265"/>
<reference evidence="2" key="1">
    <citation type="submission" date="2015-01" db="EMBL/GenBank/DDBJ databases">
        <title>Flavisolibacter sp./LCS9/ whole genome sequencing.</title>
        <authorList>
            <person name="Kim M.K."/>
            <person name="Srinivasan S."/>
            <person name="Lee J.-J."/>
        </authorList>
    </citation>
    <scope>NUCLEOTIDE SEQUENCE [LARGE SCALE GENOMIC DNA]</scope>
    <source>
        <strain evidence="2">LCS9</strain>
    </source>
</reference>